<dbReference type="InterPro" id="IPR014352">
    <property type="entry name" value="FERM/acyl-CoA-bd_prot_sf"/>
</dbReference>
<dbReference type="InterPro" id="IPR000299">
    <property type="entry name" value="FERM_domain"/>
</dbReference>
<dbReference type="Gene3D" id="3.10.20.90">
    <property type="entry name" value="Phosphatidylinositol 3-kinase Catalytic Subunit, Chain A, domain 1"/>
    <property type="match status" value="1"/>
</dbReference>
<dbReference type="InterPro" id="IPR011993">
    <property type="entry name" value="PH-like_dom_sf"/>
</dbReference>
<dbReference type="Gene3D" id="2.30.29.30">
    <property type="entry name" value="Pleckstrin-homology domain (PH domain)/Phosphotyrosine-binding domain (PTB)"/>
    <property type="match status" value="1"/>
</dbReference>
<dbReference type="GO" id="GO:0098609">
    <property type="term" value="P:cell-cell adhesion"/>
    <property type="evidence" value="ECO:0007669"/>
    <property type="project" value="TreeGrafter"/>
</dbReference>
<dbReference type="InterPro" id="IPR019748">
    <property type="entry name" value="FERM_central"/>
</dbReference>
<feature type="domain" description="FERM" evidence="1">
    <location>
        <begin position="88"/>
        <end position="408"/>
    </location>
</feature>
<dbReference type="PANTHER" id="PTHR19981:SF1">
    <property type="entry name" value="RHEA, ISOFORM B"/>
    <property type="match status" value="1"/>
</dbReference>
<dbReference type="AlphaFoldDB" id="A0A177AWY8"/>
<accession>A0A177AWY8</accession>
<evidence type="ECO:0000259" key="1">
    <source>
        <dbReference type="PROSITE" id="PS50057"/>
    </source>
</evidence>
<dbReference type="GO" id="GO:0005886">
    <property type="term" value="C:plasma membrane"/>
    <property type="evidence" value="ECO:0007669"/>
    <property type="project" value="TreeGrafter"/>
</dbReference>
<gene>
    <name evidence="2" type="ORF">A3Q56_06558</name>
</gene>
<keyword evidence="3" id="KW-1185">Reference proteome</keyword>
<organism evidence="2 3">
    <name type="scientific">Intoshia linei</name>
    <dbReference type="NCBI Taxonomy" id="1819745"/>
    <lineage>
        <taxon>Eukaryota</taxon>
        <taxon>Metazoa</taxon>
        <taxon>Spiralia</taxon>
        <taxon>Lophotrochozoa</taxon>
        <taxon>Mesozoa</taxon>
        <taxon>Orthonectida</taxon>
        <taxon>Rhopaluridae</taxon>
        <taxon>Intoshia</taxon>
    </lineage>
</organism>
<comment type="caution">
    <text evidence="2">The sequence shown here is derived from an EMBL/GenBank/DDBJ whole genome shotgun (WGS) entry which is preliminary data.</text>
</comment>
<evidence type="ECO:0000313" key="2">
    <source>
        <dbReference type="EMBL" id="OAF65714.1"/>
    </source>
</evidence>
<dbReference type="PROSITE" id="PS50057">
    <property type="entry name" value="FERM_3"/>
    <property type="match status" value="1"/>
</dbReference>
<dbReference type="EMBL" id="LWCA01001177">
    <property type="protein sequence ID" value="OAF65714.1"/>
    <property type="molecule type" value="Genomic_DNA"/>
</dbReference>
<sequence>MYIITLHVDLSPISNEIITLNLIKDTLISDVYNEVIQRISIKKSLISNFGLFIEKNHKRGEIILNPSKTIISYDIENGVILKFKTKIIALNIIFGTSRIKCIDLDITLSFRDQLHIIAKSFDIKSYENCVLFKIPPGHQDLIFYQDKYNTVKKMKMNSRKALNTELSKNLERVDMTQCLSSIGVSSKFFYKLRQDYNMAKLYRTVSMDVVHTDYNDIQQQIVNSKIFCYKKDIIYLAALQIICDSCNVKHLRNRKYINSIKEQLLPRKYRYKSKFLNKIIKQHAKFDLSVRSALIEYIKYATSMTTFGYNFFYIREFRGNSLKFRKCYFGISPDGVLLLESKVEKELFRLPLSAIEKFHIKENEFLLKTKTFKKYFIIKGRFIYNIEISARKIITDIDNNSSRQNSLEKMSMYSFKTFKFGNIECDQYDSVMDLNNPTILQSRDNNEKKEIDVTSPLAIEALNHTISTNNAQLSNHYKNKLCSMKKIKIKPPEKYDRSVSITNTKLVTKVIKINSSSPEAEIVSPENRKICDIEEEISSILNLFKIVQDKLVSYNDTPKNSSQECVNSIKNEIKTQIKNKINSIFEQSEISKSGCDNLPIEILECCKYLVNRLKQLHLNFGISPAPPSNNKLN</sequence>
<name>A0A177AWY8_9BILA</name>
<dbReference type="InterPro" id="IPR035963">
    <property type="entry name" value="FERM_2"/>
</dbReference>
<dbReference type="GO" id="GO:0030036">
    <property type="term" value="P:actin cytoskeleton organization"/>
    <property type="evidence" value="ECO:0007669"/>
    <property type="project" value="TreeGrafter"/>
</dbReference>
<dbReference type="PANTHER" id="PTHR19981">
    <property type="entry name" value="TALIN"/>
    <property type="match status" value="1"/>
</dbReference>
<dbReference type="Pfam" id="PF00373">
    <property type="entry name" value="FERM_M"/>
    <property type="match status" value="1"/>
</dbReference>
<proteinExistence type="predicted"/>
<protein>
    <recommendedName>
        <fullName evidence="1">FERM domain-containing protein</fullName>
    </recommendedName>
</protein>
<dbReference type="GO" id="GO:0005737">
    <property type="term" value="C:cytoplasm"/>
    <property type="evidence" value="ECO:0007669"/>
    <property type="project" value="TreeGrafter"/>
</dbReference>
<evidence type="ECO:0000313" key="3">
    <source>
        <dbReference type="Proteomes" id="UP000078046"/>
    </source>
</evidence>
<reference evidence="2 3" key="1">
    <citation type="submission" date="2016-04" db="EMBL/GenBank/DDBJ databases">
        <title>The genome of Intoshia linei affirms orthonectids as highly simplified spiralians.</title>
        <authorList>
            <person name="Mikhailov K.V."/>
            <person name="Slusarev G.S."/>
            <person name="Nikitin M.A."/>
            <person name="Logacheva M.D."/>
            <person name="Penin A."/>
            <person name="Aleoshin V."/>
            <person name="Panchin Y.V."/>
        </authorList>
    </citation>
    <scope>NUCLEOTIDE SEQUENCE [LARGE SCALE GENOMIC DNA]</scope>
    <source>
        <strain evidence="2">Intl2013</strain>
        <tissue evidence="2">Whole animal</tissue>
    </source>
</reference>
<dbReference type="SUPFAM" id="SSF47031">
    <property type="entry name" value="Second domain of FERM"/>
    <property type="match status" value="1"/>
</dbReference>
<dbReference type="Gene3D" id="1.20.80.10">
    <property type="match status" value="1"/>
</dbReference>
<dbReference type="Proteomes" id="UP000078046">
    <property type="component" value="Unassembled WGS sequence"/>
</dbReference>